<gene>
    <name evidence="1" type="ORF">RPERSI_LOCUS2973</name>
</gene>
<dbReference type="Proteomes" id="UP000789920">
    <property type="component" value="Unassembled WGS sequence"/>
</dbReference>
<evidence type="ECO:0000313" key="1">
    <source>
        <dbReference type="EMBL" id="CAG8527177.1"/>
    </source>
</evidence>
<evidence type="ECO:0000313" key="2">
    <source>
        <dbReference type="Proteomes" id="UP000789920"/>
    </source>
</evidence>
<keyword evidence="2" id="KW-1185">Reference proteome</keyword>
<organism evidence="1 2">
    <name type="scientific">Racocetra persica</name>
    <dbReference type="NCBI Taxonomy" id="160502"/>
    <lineage>
        <taxon>Eukaryota</taxon>
        <taxon>Fungi</taxon>
        <taxon>Fungi incertae sedis</taxon>
        <taxon>Mucoromycota</taxon>
        <taxon>Glomeromycotina</taxon>
        <taxon>Glomeromycetes</taxon>
        <taxon>Diversisporales</taxon>
        <taxon>Gigasporaceae</taxon>
        <taxon>Racocetra</taxon>
    </lineage>
</organism>
<accession>A0ACA9LF41</accession>
<proteinExistence type="predicted"/>
<dbReference type="EMBL" id="CAJVQC010003450">
    <property type="protein sequence ID" value="CAG8527177.1"/>
    <property type="molecule type" value="Genomic_DNA"/>
</dbReference>
<sequence length="60" mass="6991">DDESSNKDSNNCENENDIEFNKNEKQISQDEDIDYSDTEYEDSLNNSSENECDSIQELFT</sequence>
<feature type="non-terminal residue" evidence="1">
    <location>
        <position position="1"/>
    </location>
</feature>
<protein>
    <submittedName>
        <fullName evidence="1">28096_t:CDS:1</fullName>
    </submittedName>
</protein>
<name>A0ACA9LF41_9GLOM</name>
<reference evidence="1" key="1">
    <citation type="submission" date="2021-06" db="EMBL/GenBank/DDBJ databases">
        <authorList>
            <person name="Kallberg Y."/>
            <person name="Tangrot J."/>
            <person name="Rosling A."/>
        </authorList>
    </citation>
    <scope>NUCLEOTIDE SEQUENCE</scope>
    <source>
        <strain evidence="1">MA461A</strain>
    </source>
</reference>
<comment type="caution">
    <text evidence="1">The sequence shown here is derived from an EMBL/GenBank/DDBJ whole genome shotgun (WGS) entry which is preliminary data.</text>
</comment>